<dbReference type="InterPro" id="IPR017026">
    <property type="entry name" value="ImuA"/>
</dbReference>
<proteinExistence type="predicted"/>
<sequence>MVPSPARSERLEALKAEVRAIESAGVAGTRECLPFGVESIDARLAGGGLACAALHEVAADRPGLSDDAAATLFLAAVAARRCAANGTVLWALARRDLFAPGLAMAGLPPDNVLYAECGRDEDVLAVMEEGLRHGGLDAVIGEVRKVPMAATRRLQLAAEEGGTMALMLKRWRRQEEDPLAAPSAAVTRWRVGCAPSQPLPVAGIGRPRWRLDLARQRGGEPHHWIMEGPDAKGCLALPDGAEHRPNPARAAA</sequence>
<reference evidence="1 2" key="1">
    <citation type="submission" date="2018-03" db="EMBL/GenBank/DDBJ databases">
        <title>The draft genome of Sphingosinicella sp. GL-C-18.</title>
        <authorList>
            <person name="Liu L."/>
            <person name="Li L."/>
            <person name="Liang L."/>
            <person name="Zhang X."/>
            <person name="Wang T."/>
        </authorList>
    </citation>
    <scope>NUCLEOTIDE SEQUENCE [LARGE SCALE GENOMIC DNA]</scope>
    <source>
        <strain evidence="1 2">GL-C-18</strain>
    </source>
</reference>
<accession>A0A2P7QVH7</accession>
<organism evidence="1 2">
    <name type="scientific">Allosphingosinicella deserti</name>
    <dbReference type="NCBI Taxonomy" id="2116704"/>
    <lineage>
        <taxon>Bacteria</taxon>
        <taxon>Pseudomonadati</taxon>
        <taxon>Pseudomonadota</taxon>
        <taxon>Alphaproteobacteria</taxon>
        <taxon>Sphingomonadales</taxon>
        <taxon>Sphingomonadaceae</taxon>
        <taxon>Allosphingosinicella</taxon>
    </lineage>
</organism>
<dbReference type="PIRSF" id="PIRSF034285">
    <property type="entry name" value="UCP034285"/>
    <property type="match status" value="1"/>
</dbReference>
<dbReference type="InterPro" id="IPR027417">
    <property type="entry name" value="P-loop_NTPase"/>
</dbReference>
<evidence type="ECO:0000313" key="1">
    <source>
        <dbReference type="EMBL" id="PSJ41971.1"/>
    </source>
</evidence>
<evidence type="ECO:0000313" key="2">
    <source>
        <dbReference type="Proteomes" id="UP000241167"/>
    </source>
</evidence>
<dbReference type="EMBL" id="PXYI01000002">
    <property type="protein sequence ID" value="PSJ41971.1"/>
    <property type="molecule type" value="Genomic_DNA"/>
</dbReference>
<dbReference type="AlphaFoldDB" id="A0A2P7QVH7"/>
<dbReference type="RefSeq" id="WP_106512136.1">
    <property type="nucleotide sequence ID" value="NZ_PXYI01000002.1"/>
</dbReference>
<dbReference type="Gene3D" id="3.40.50.300">
    <property type="entry name" value="P-loop containing nucleotide triphosphate hydrolases"/>
    <property type="match status" value="1"/>
</dbReference>
<protein>
    <submittedName>
        <fullName evidence="1">Protein ImuA</fullName>
    </submittedName>
</protein>
<dbReference type="Proteomes" id="UP000241167">
    <property type="component" value="Unassembled WGS sequence"/>
</dbReference>
<keyword evidence="2" id="KW-1185">Reference proteome</keyword>
<dbReference type="OrthoDB" id="7202530at2"/>
<dbReference type="SUPFAM" id="SSF52540">
    <property type="entry name" value="P-loop containing nucleoside triphosphate hydrolases"/>
    <property type="match status" value="1"/>
</dbReference>
<gene>
    <name evidence="1" type="ORF">C7I55_06860</name>
</gene>
<comment type="caution">
    <text evidence="1">The sequence shown here is derived from an EMBL/GenBank/DDBJ whole genome shotgun (WGS) entry which is preliminary data.</text>
</comment>
<name>A0A2P7QVH7_9SPHN</name>